<comment type="subcellular location">
    <subcellularLocation>
        <location evidence="1">Nucleus</location>
    </subcellularLocation>
</comment>
<sequence length="619" mass="71651">MKSELPILQPENIKSCSRCRIKRVKCDMTLPACDRCKKKGEICDICDMVSYGFSTVRNLQEMLDDMQKKLTELNTEDRRNDDENKDARHSTFNKDVEEHLAVEVGTLTATNSDYIGTASGVAFSKIFLRQINVFNLMHQDKNLNNLDKLNPNISNLKVDSIPVVSLPRKEVTKYLYHIYIEHVQIFYLIVDVNHIANSIEKLYHRLGQVSVDDRYIIFMMLSISSGLAAEKQQYIEMHDVNTSKEYFLMAFKYFDDMISTVNHRTIRNVLLLIVWCLCLKNQDENENLWILTRHATSLCIQLGLHRNNPIWRLDSLELEMRNRLWWTCFILERQVALQTGRTLSIRNHAIDAELPRFTEAFDKINPNFGLSCPSYENLCFQPMYLLAKVRTIAGDILESVYIARGKNKTLAVESVYKSASRLREELDLWLESVMDLYIGQNDWVYGTLKLNYNIYSLVLSRPSPSFPNISISSSKVCLNDSKSFIDVVFEQINSNLLMDFWFISANILTVAITFLFASWILDAEFGATKDYIEKIQYIVKYLTKYSTSELLNVAIFNAAAVYTLEHLTDSENMNVLIQDALPIDETFSIDDDEQRKQFILDYLLNIVDAGPFYLVQNKD</sequence>
<dbReference type="InterPro" id="IPR007219">
    <property type="entry name" value="XnlR_reg_dom"/>
</dbReference>
<dbReference type="GO" id="GO:0043565">
    <property type="term" value="F:sequence-specific DNA binding"/>
    <property type="evidence" value="ECO:0007669"/>
    <property type="project" value="TreeGrafter"/>
</dbReference>
<reference evidence="10 11" key="1">
    <citation type="journal article" date="2016" name="Proc. Natl. Acad. Sci. U.S.A.">
        <title>Comparative genomics of biotechnologically important yeasts.</title>
        <authorList>
            <person name="Riley R."/>
            <person name="Haridas S."/>
            <person name="Wolfe K.H."/>
            <person name="Lopes M.R."/>
            <person name="Hittinger C.T."/>
            <person name="Goeker M."/>
            <person name="Salamov A.A."/>
            <person name="Wisecaver J.H."/>
            <person name="Long T.M."/>
            <person name="Calvey C.H."/>
            <person name="Aerts A.L."/>
            <person name="Barry K.W."/>
            <person name="Choi C."/>
            <person name="Clum A."/>
            <person name="Coughlan A.Y."/>
            <person name="Deshpande S."/>
            <person name="Douglass A.P."/>
            <person name="Hanson S.J."/>
            <person name="Klenk H.-P."/>
            <person name="LaButti K.M."/>
            <person name="Lapidus A."/>
            <person name="Lindquist E.A."/>
            <person name="Lipzen A.M."/>
            <person name="Meier-Kolthoff J.P."/>
            <person name="Ohm R.A."/>
            <person name="Otillar R.P."/>
            <person name="Pangilinan J.L."/>
            <person name="Peng Y."/>
            <person name="Rokas A."/>
            <person name="Rosa C.A."/>
            <person name="Scheuner C."/>
            <person name="Sibirny A.A."/>
            <person name="Slot J.C."/>
            <person name="Stielow J.B."/>
            <person name="Sun H."/>
            <person name="Kurtzman C.P."/>
            <person name="Blackwell M."/>
            <person name="Grigoriev I.V."/>
            <person name="Jeffries T.W."/>
        </authorList>
    </citation>
    <scope>NUCLEOTIDE SEQUENCE [LARGE SCALE GENOMIC DNA]</scope>
    <source>
        <strain evidence="10 11">NRRL Y-2026</strain>
    </source>
</reference>
<dbReference type="PANTHER" id="PTHR47782">
    <property type="entry name" value="ZN(II)2CYS6 TRANSCRIPTION FACTOR (EUROFUNG)-RELATED"/>
    <property type="match status" value="1"/>
</dbReference>
<evidence type="ECO:0000256" key="2">
    <source>
        <dbReference type="ARBA" id="ARBA00022723"/>
    </source>
</evidence>
<evidence type="ECO:0000256" key="7">
    <source>
        <dbReference type="ARBA" id="ARBA00023242"/>
    </source>
</evidence>
<dbReference type="InterPro" id="IPR052202">
    <property type="entry name" value="Yeast_MetPath_Reg"/>
</dbReference>
<evidence type="ECO:0000313" key="10">
    <source>
        <dbReference type="EMBL" id="ODQ46197.1"/>
    </source>
</evidence>
<dbReference type="GO" id="GO:0005634">
    <property type="term" value="C:nucleus"/>
    <property type="evidence" value="ECO:0007669"/>
    <property type="project" value="UniProtKB-SubCell"/>
</dbReference>
<feature type="domain" description="Zn(2)-C6 fungal-type" evidence="9">
    <location>
        <begin position="15"/>
        <end position="45"/>
    </location>
</feature>
<dbReference type="AlphaFoldDB" id="A0A1E3NJ71"/>
<protein>
    <recommendedName>
        <fullName evidence="9">Zn(2)-C6 fungal-type domain-containing protein</fullName>
    </recommendedName>
</protein>
<dbReference type="PANTHER" id="PTHR47782:SF12">
    <property type="entry name" value="ZN(II)2CYS6 TRANSCRIPTION FACTOR (EUROFUNG)"/>
    <property type="match status" value="1"/>
</dbReference>
<keyword evidence="7" id="KW-0539">Nucleus</keyword>
<keyword evidence="5" id="KW-0238">DNA-binding</keyword>
<dbReference type="GO" id="GO:0000981">
    <property type="term" value="F:DNA-binding transcription factor activity, RNA polymerase II-specific"/>
    <property type="evidence" value="ECO:0007669"/>
    <property type="project" value="InterPro"/>
</dbReference>
<evidence type="ECO:0000256" key="4">
    <source>
        <dbReference type="ARBA" id="ARBA00023015"/>
    </source>
</evidence>
<dbReference type="GeneID" id="30180833"/>
<evidence type="ECO:0000256" key="5">
    <source>
        <dbReference type="ARBA" id="ARBA00023125"/>
    </source>
</evidence>
<dbReference type="Pfam" id="PF04082">
    <property type="entry name" value="Fungal_trans"/>
    <property type="match status" value="1"/>
</dbReference>
<keyword evidence="8" id="KW-0812">Transmembrane</keyword>
<keyword evidence="3" id="KW-0862">Zinc</keyword>
<dbReference type="EMBL" id="KV454003">
    <property type="protein sequence ID" value="ODQ46197.1"/>
    <property type="molecule type" value="Genomic_DNA"/>
</dbReference>
<dbReference type="PROSITE" id="PS00463">
    <property type="entry name" value="ZN2_CY6_FUNGAL_1"/>
    <property type="match status" value="1"/>
</dbReference>
<dbReference type="InterPro" id="IPR001138">
    <property type="entry name" value="Zn2Cys6_DnaBD"/>
</dbReference>
<evidence type="ECO:0000313" key="11">
    <source>
        <dbReference type="Proteomes" id="UP000094455"/>
    </source>
</evidence>
<dbReference type="InterPro" id="IPR036864">
    <property type="entry name" value="Zn2-C6_fun-type_DNA-bd_sf"/>
</dbReference>
<evidence type="ECO:0000256" key="8">
    <source>
        <dbReference type="SAM" id="Phobius"/>
    </source>
</evidence>
<evidence type="ECO:0000256" key="3">
    <source>
        <dbReference type="ARBA" id="ARBA00022833"/>
    </source>
</evidence>
<dbReference type="GO" id="GO:0006351">
    <property type="term" value="P:DNA-templated transcription"/>
    <property type="evidence" value="ECO:0007669"/>
    <property type="project" value="InterPro"/>
</dbReference>
<dbReference type="SMART" id="SM00906">
    <property type="entry name" value="Fungal_trans"/>
    <property type="match status" value="1"/>
</dbReference>
<dbReference type="PROSITE" id="PS50048">
    <property type="entry name" value="ZN2_CY6_FUNGAL_2"/>
    <property type="match status" value="1"/>
</dbReference>
<feature type="transmembrane region" description="Helical" evidence="8">
    <location>
        <begin position="500"/>
        <end position="521"/>
    </location>
</feature>
<dbReference type="Gene3D" id="4.10.240.10">
    <property type="entry name" value="Zn(2)-C6 fungal-type DNA-binding domain"/>
    <property type="match status" value="1"/>
</dbReference>
<dbReference type="CDD" id="cd00067">
    <property type="entry name" value="GAL4"/>
    <property type="match status" value="1"/>
</dbReference>
<name>A0A1E3NJ71_9ASCO</name>
<organism evidence="10 11">
    <name type="scientific">Pichia membranifaciens NRRL Y-2026</name>
    <dbReference type="NCBI Taxonomy" id="763406"/>
    <lineage>
        <taxon>Eukaryota</taxon>
        <taxon>Fungi</taxon>
        <taxon>Dikarya</taxon>
        <taxon>Ascomycota</taxon>
        <taxon>Saccharomycotina</taxon>
        <taxon>Pichiomycetes</taxon>
        <taxon>Pichiales</taxon>
        <taxon>Pichiaceae</taxon>
        <taxon>Pichia</taxon>
    </lineage>
</organism>
<dbReference type="GO" id="GO:0008270">
    <property type="term" value="F:zinc ion binding"/>
    <property type="evidence" value="ECO:0007669"/>
    <property type="project" value="InterPro"/>
</dbReference>
<dbReference type="Proteomes" id="UP000094455">
    <property type="component" value="Unassembled WGS sequence"/>
</dbReference>
<evidence type="ECO:0000256" key="1">
    <source>
        <dbReference type="ARBA" id="ARBA00004123"/>
    </source>
</evidence>
<evidence type="ECO:0000259" key="9">
    <source>
        <dbReference type="PROSITE" id="PS50048"/>
    </source>
</evidence>
<dbReference type="RefSeq" id="XP_019017310.1">
    <property type="nucleotide sequence ID" value="XM_019164146.1"/>
</dbReference>
<keyword evidence="2" id="KW-0479">Metal-binding</keyword>
<keyword evidence="11" id="KW-1185">Reference proteome</keyword>
<keyword evidence="8" id="KW-1133">Transmembrane helix</keyword>
<evidence type="ECO:0000256" key="6">
    <source>
        <dbReference type="ARBA" id="ARBA00023163"/>
    </source>
</evidence>
<dbReference type="STRING" id="763406.A0A1E3NJ71"/>
<dbReference type="SUPFAM" id="SSF57701">
    <property type="entry name" value="Zn2/Cys6 DNA-binding domain"/>
    <property type="match status" value="1"/>
</dbReference>
<dbReference type="CDD" id="cd12148">
    <property type="entry name" value="fungal_TF_MHR"/>
    <property type="match status" value="1"/>
</dbReference>
<accession>A0A1E3NJ71</accession>
<dbReference type="OrthoDB" id="189997at2759"/>
<gene>
    <name evidence="10" type="ORF">PICMEDRAFT_72285</name>
</gene>
<dbReference type="Pfam" id="PF00172">
    <property type="entry name" value="Zn_clus"/>
    <property type="match status" value="1"/>
</dbReference>
<keyword evidence="4" id="KW-0805">Transcription regulation</keyword>
<keyword evidence="6" id="KW-0804">Transcription</keyword>
<keyword evidence="8" id="KW-0472">Membrane</keyword>
<dbReference type="GO" id="GO:0045944">
    <property type="term" value="P:positive regulation of transcription by RNA polymerase II"/>
    <property type="evidence" value="ECO:0007669"/>
    <property type="project" value="TreeGrafter"/>
</dbReference>
<proteinExistence type="predicted"/>